<dbReference type="SMART" id="SM00729">
    <property type="entry name" value="Elp3"/>
    <property type="match status" value="1"/>
</dbReference>
<protein>
    <submittedName>
        <fullName evidence="2">Oxygen-independent coproporphyrinogen-III oxidase-like protein HemZ</fullName>
        <ecNumber evidence="2">1.3.99.-</ecNumber>
    </submittedName>
</protein>
<dbReference type="Proteomes" id="UP000075374">
    <property type="component" value="Unassembled WGS sequence"/>
</dbReference>
<dbReference type="EC" id="1.3.99.-" evidence="2"/>
<organism evidence="2 3">
    <name type="scientific">Clostridium colicanis DSM 13634</name>
    <dbReference type="NCBI Taxonomy" id="1121305"/>
    <lineage>
        <taxon>Bacteria</taxon>
        <taxon>Bacillati</taxon>
        <taxon>Bacillota</taxon>
        <taxon>Clostridia</taxon>
        <taxon>Eubacteriales</taxon>
        <taxon>Clostridiaceae</taxon>
        <taxon>Clostridium</taxon>
    </lineage>
</organism>
<dbReference type="PANTHER" id="PTHR13932:SF1">
    <property type="entry name" value="OXYGEN-INDEPENDENT COPROPORPHYRINOGEN-III OXIDASE-LIKE PROTEIN HEMZ"/>
    <property type="match status" value="1"/>
</dbReference>
<keyword evidence="3" id="KW-1185">Reference proteome</keyword>
<dbReference type="InterPro" id="IPR006638">
    <property type="entry name" value="Elp3/MiaA/NifB-like_rSAM"/>
</dbReference>
<dbReference type="GO" id="GO:0005737">
    <property type="term" value="C:cytoplasm"/>
    <property type="evidence" value="ECO:0007669"/>
    <property type="project" value="TreeGrafter"/>
</dbReference>
<dbReference type="PATRIC" id="fig|1121305.3.peg.41"/>
<dbReference type="InterPro" id="IPR034505">
    <property type="entry name" value="Coproporphyrinogen-III_oxidase"/>
</dbReference>
<dbReference type="STRING" id="1121305.CLCOL_00390"/>
<dbReference type="SFLD" id="SFLDG01082">
    <property type="entry name" value="B12-binding_domain_containing"/>
    <property type="match status" value="1"/>
</dbReference>
<dbReference type="SFLD" id="SFLDG01065">
    <property type="entry name" value="anaerobic_coproporphyrinogen-I"/>
    <property type="match status" value="1"/>
</dbReference>
<dbReference type="CDD" id="cd01335">
    <property type="entry name" value="Radical_SAM"/>
    <property type="match status" value="1"/>
</dbReference>
<feature type="domain" description="Radical SAM core" evidence="1">
    <location>
        <begin position="152"/>
        <end position="394"/>
    </location>
</feature>
<dbReference type="Pfam" id="PF04055">
    <property type="entry name" value="Radical_SAM"/>
    <property type="match status" value="1"/>
</dbReference>
<dbReference type="GO" id="GO:0006779">
    <property type="term" value="P:porphyrin-containing compound biosynthetic process"/>
    <property type="evidence" value="ECO:0007669"/>
    <property type="project" value="TreeGrafter"/>
</dbReference>
<dbReference type="NCBIfam" id="NF006060">
    <property type="entry name" value="PRK08207.1-3"/>
    <property type="match status" value="1"/>
</dbReference>
<dbReference type="NCBIfam" id="TIGR03994">
    <property type="entry name" value="rSAM_HemZ"/>
    <property type="match status" value="1"/>
</dbReference>
<dbReference type="SUPFAM" id="SSF102114">
    <property type="entry name" value="Radical SAM enzymes"/>
    <property type="match status" value="1"/>
</dbReference>
<dbReference type="InterPro" id="IPR007197">
    <property type="entry name" value="rSAM"/>
</dbReference>
<dbReference type="InterPro" id="IPR023404">
    <property type="entry name" value="rSAM_horseshoe"/>
</dbReference>
<accession>A0A151AR34</accession>
<evidence type="ECO:0000313" key="2">
    <source>
        <dbReference type="EMBL" id="KYH30101.1"/>
    </source>
</evidence>
<dbReference type="SFLD" id="SFLDF00310">
    <property type="entry name" value="oxygen-independent_coproporphy"/>
    <property type="match status" value="1"/>
</dbReference>
<dbReference type="EMBL" id="LTBB01000001">
    <property type="protein sequence ID" value="KYH30101.1"/>
    <property type="molecule type" value="Genomic_DNA"/>
</dbReference>
<keyword evidence="2" id="KW-0560">Oxidoreductase</keyword>
<reference evidence="2 3" key="1">
    <citation type="submission" date="2016-02" db="EMBL/GenBank/DDBJ databases">
        <title>Genome sequence of Clostridium colicanis DSM 13634.</title>
        <authorList>
            <person name="Poehlein A."/>
            <person name="Daniel R."/>
        </authorList>
    </citation>
    <scope>NUCLEOTIDE SEQUENCE [LARGE SCALE GENOMIC DNA]</scope>
    <source>
        <strain evidence="2 3">DSM 13634</strain>
    </source>
</reference>
<dbReference type="InterPro" id="IPR023995">
    <property type="entry name" value="HemZ"/>
</dbReference>
<proteinExistence type="predicted"/>
<dbReference type="InterPro" id="IPR058240">
    <property type="entry name" value="rSAM_sf"/>
</dbReference>
<comment type="caution">
    <text evidence="2">The sequence shown here is derived from an EMBL/GenBank/DDBJ whole genome shotgun (WGS) entry which is preliminary data.</text>
</comment>
<evidence type="ECO:0000259" key="1">
    <source>
        <dbReference type="PROSITE" id="PS51918"/>
    </source>
</evidence>
<name>A0A151AR34_9CLOT</name>
<dbReference type="PANTHER" id="PTHR13932">
    <property type="entry name" value="COPROPORPHYRINIGEN III OXIDASE"/>
    <property type="match status" value="1"/>
</dbReference>
<gene>
    <name evidence="2" type="primary">hemZ_1</name>
    <name evidence="2" type="ORF">CLCOL_00390</name>
</gene>
<dbReference type="GO" id="GO:0016491">
    <property type="term" value="F:oxidoreductase activity"/>
    <property type="evidence" value="ECO:0007669"/>
    <property type="project" value="UniProtKB-KW"/>
</dbReference>
<dbReference type="Gene3D" id="3.80.30.20">
    <property type="entry name" value="tm_1862 like domain"/>
    <property type="match status" value="1"/>
</dbReference>
<dbReference type="AlphaFoldDB" id="A0A151AR34"/>
<sequence length="484" mass="56494">MPKGVKQKIMIKIKLNDEAYRYDVYHMFNLFYSFTNIDFVDKDYDYEVDIIKNKLSIKGKDEKFRNFKINNEVNIKEQVRESVFRYLKDRTGKELPWGILIGIRPTKIALDMMDRGLSEDEIIKFFKNKRFVREDKAKLCIDVAKVEKEKVNKDSKTISIYIGMPFCPTRCLYCSFASNPIRSCRNLVTPYLEALSYEIEEIKKFIEIKGLNIECVYFGGGTPTAINDEEFRSILCKIYESFVKGRAVKEFNVECGRPDSITEGKLKSMKEFNVNRISINPQTMNDDTLKAIGRNHTVQDIIDKFNLARELGFENINMDIIVGLPNEGLRHIEKTCSEILKLNPDSITVHGMSLKRASILHEQIFNKKLEMKQQDELIQMYEETAELAKRLDMKPYYMYRQKNMVGNMENVGYCKPNKEGLYNIEMIEDKQTIIALGADAVTKAVFLETNKIERFGNLKDVKEYINRIKEKVEGKIRFLEALYE</sequence>
<dbReference type="SFLD" id="SFLDS00029">
    <property type="entry name" value="Radical_SAM"/>
    <property type="match status" value="1"/>
</dbReference>
<dbReference type="GO" id="GO:0051539">
    <property type="term" value="F:4 iron, 4 sulfur cluster binding"/>
    <property type="evidence" value="ECO:0007669"/>
    <property type="project" value="TreeGrafter"/>
</dbReference>
<dbReference type="PROSITE" id="PS51918">
    <property type="entry name" value="RADICAL_SAM"/>
    <property type="match status" value="1"/>
</dbReference>
<evidence type="ECO:0000313" key="3">
    <source>
        <dbReference type="Proteomes" id="UP000075374"/>
    </source>
</evidence>